<evidence type="ECO:0000256" key="5">
    <source>
        <dbReference type="ARBA" id="ARBA00022970"/>
    </source>
</evidence>
<organism evidence="7 8">
    <name type="scientific">Pusillimonas noertemannii</name>
    <dbReference type="NCBI Taxonomy" id="305977"/>
    <lineage>
        <taxon>Bacteria</taxon>
        <taxon>Pseudomonadati</taxon>
        <taxon>Pseudomonadota</taxon>
        <taxon>Betaproteobacteria</taxon>
        <taxon>Burkholderiales</taxon>
        <taxon>Alcaligenaceae</taxon>
        <taxon>Pusillimonas</taxon>
    </lineage>
</organism>
<keyword evidence="3" id="KW-0547">Nucleotide-binding</keyword>
<dbReference type="SUPFAM" id="SSF52540">
    <property type="entry name" value="P-loop containing nucleoside triphosphate hydrolases"/>
    <property type="match status" value="1"/>
</dbReference>
<dbReference type="GO" id="GO:0015658">
    <property type="term" value="F:branched-chain amino acid transmembrane transporter activity"/>
    <property type="evidence" value="ECO:0007669"/>
    <property type="project" value="TreeGrafter"/>
</dbReference>
<dbReference type="PROSITE" id="PS50893">
    <property type="entry name" value="ABC_TRANSPORTER_2"/>
    <property type="match status" value="1"/>
</dbReference>
<name>A0A2U1CSD3_9BURK</name>
<dbReference type="Pfam" id="PF00005">
    <property type="entry name" value="ABC_tran"/>
    <property type="match status" value="1"/>
</dbReference>
<dbReference type="GO" id="GO:0005524">
    <property type="term" value="F:ATP binding"/>
    <property type="evidence" value="ECO:0007669"/>
    <property type="project" value="UniProtKB-KW"/>
</dbReference>
<dbReference type="Gene3D" id="3.40.50.300">
    <property type="entry name" value="P-loop containing nucleotide triphosphate hydrolases"/>
    <property type="match status" value="1"/>
</dbReference>
<keyword evidence="2" id="KW-0813">Transport</keyword>
<dbReference type="EMBL" id="QEKO01000001">
    <property type="protein sequence ID" value="PVY68721.1"/>
    <property type="molecule type" value="Genomic_DNA"/>
</dbReference>
<dbReference type="STRING" id="1231391.GCA_000308195_02199"/>
<dbReference type="InterPro" id="IPR003439">
    <property type="entry name" value="ABC_transporter-like_ATP-bd"/>
</dbReference>
<evidence type="ECO:0000256" key="2">
    <source>
        <dbReference type="ARBA" id="ARBA00022448"/>
    </source>
</evidence>
<evidence type="ECO:0000256" key="4">
    <source>
        <dbReference type="ARBA" id="ARBA00022840"/>
    </source>
</evidence>
<comment type="caution">
    <text evidence="7">The sequence shown here is derived from an EMBL/GenBank/DDBJ whole genome shotgun (WGS) entry which is preliminary data.</text>
</comment>
<dbReference type="RefSeq" id="WP_017524553.1">
    <property type="nucleotide sequence ID" value="NZ_JACCEX010000001.1"/>
</dbReference>
<dbReference type="PROSITE" id="PS00211">
    <property type="entry name" value="ABC_TRANSPORTER_1"/>
    <property type="match status" value="1"/>
</dbReference>
<dbReference type="Proteomes" id="UP000246145">
    <property type="component" value="Unassembled WGS sequence"/>
</dbReference>
<dbReference type="GO" id="GO:0015807">
    <property type="term" value="P:L-amino acid transport"/>
    <property type="evidence" value="ECO:0007669"/>
    <property type="project" value="TreeGrafter"/>
</dbReference>
<dbReference type="InterPro" id="IPR027417">
    <property type="entry name" value="P-loop_NTPase"/>
</dbReference>
<evidence type="ECO:0000313" key="8">
    <source>
        <dbReference type="Proteomes" id="UP000246145"/>
    </source>
</evidence>
<dbReference type="AlphaFoldDB" id="A0A2U1CSD3"/>
<dbReference type="OrthoDB" id="9776369at2"/>
<accession>A0A2U1CSD3</accession>
<protein>
    <submittedName>
        <fullName evidence="7">Amino acid/amide ABC transporter ATP-binding protein 2 (HAAT family)</fullName>
    </submittedName>
</protein>
<dbReference type="GO" id="GO:0016887">
    <property type="term" value="F:ATP hydrolysis activity"/>
    <property type="evidence" value="ECO:0007669"/>
    <property type="project" value="InterPro"/>
</dbReference>
<evidence type="ECO:0000256" key="3">
    <source>
        <dbReference type="ARBA" id="ARBA00022741"/>
    </source>
</evidence>
<keyword evidence="5" id="KW-0029">Amino-acid transport</keyword>
<keyword evidence="4 7" id="KW-0067">ATP-binding</keyword>
<dbReference type="InterPro" id="IPR017871">
    <property type="entry name" value="ABC_transporter-like_CS"/>
</dbReference>
<dbReference type="PANTHER" id="PTHR43820:SF4">
    <property type="entry name" value="HIGH-AFFINITY BRANCHED-CHAIN AMINO ACID TRANSPORT ATP-BINDING PROTEIN LIVF"/>
    <property type="match status" value="1"/>
</dbReference>
<reference evidence="7 8" key="1">
    <citation type="submission" date="2018-04" db="EMBL/GenBank/DDBJ databases">
        <title>Genomic Encyclopedia of Type Strains, Phase IV (KMG-IV): sequencing the most valuable type-strain genomes for metagenomic binning, comparative biology and taxonomic classification.</title>
        <authorList>
            <person name="Goeker M."/>
        </authorList>
    </citation>
    <scope>NUCLEOTIDE SEQUENCE [LARGE SCALE GENOMIC DNA]</scope>
    <source>
        <strain evidence="7 8">DSM 10065</strain>
    </source>
</reference>
<feature type="domain" description="ABC transporter" evidence="6">
    <location>
        <begin position="15"/>
        <end position="246"/>
    </location>
</feature>
<proteinExistence type="inferred from homology"/>
<dbReference type="PANTHER" id="PTHR43820">
    <property type="entry name" value="HIGH-AFFINITY BRANCHED-CHAIN AMINO ACID TRANSPORT ATP-BINDING PROTEIN LIVF"/>
    <property type="match status" value="1"/>
</dbReference>
<sequence length="246" mass="26370">MPERFLAALSSIPALETSDLHAWHEGAHVLRGVDFMVPAGQVTALLGRPGSGHDTLLPAIMGLTSFRTGSVRIHGTESIHHTHDKIQHLGVGYCGADTGIFTGLSCEENLLLPSNTEDTLGGGMSLAEIYELLPNLYPRRHMPCTRLSGGEQQMLAVARILRTGANLLLLNNIADGLAPVMVQGLAHLIDQLRDKGYTAVLIEQNLDFAGSLADCFYVMHEGQVIDQAEPDALASKQDTFGALLGI</sequence>
<dbReference type="InterPro" id="IPR052156">
    <property type="entry name" value="BCAA_Transport_ATP-bd_LivF"/>
</dbReference>
<gene>
    <name evidence="7" type="ORF">C7440_1132</name>
</gene>
<evidence type="ECO:0000313" key="7">
    <source>
        <dbReference type="EMBL" id="PVY68721.1"/>
    </source>
</evidence>
<evidence type="ECO:0000256" key="1">
    <source>
        <dbReference type="ARBA" id="ARBA00005417"/>
    </source>
</evidence>
<keyword evidence="8" id="KW-1185">Reference proteome</keyword>
<comment type="similarity">
    <text evidence="1">Belongs to the ABC transporter superfamily.</text>
</comment>
<evidence type="ECO:0000259" key="6">
    <source>
        <dbReference type="PROSITE" id="PS50893"/>
    </source>
</evidence>